<feature type="domain" description="Major facilitator superfamily (MFS) profile" evidence="7">
    <location>
        <begin position="21"/>
        <end position="403"/>
    </location>
</feature>
<evidence type="ECO:0000256" key="2">
    <source>
        <dbReference type="ARBA" id="ARBA00022475"/>
    </source>
</evidence>
<feature type="transmembrane region" description="Helical" evidence="6">
    <location>
        <begin position="87"/>
        <end position="107"/>
    </location>
</feature>
<keyword evidence="3 6" id="KW-0812">Transmembrane</keyword>
<dbReference type="InterPro" id="IPR050189">
    <property type="entry name" value="MFS_Efflux_Transporters"/>
</dbReference>
<dbReference type="SUPFAM" id="SSF103473">
    <property type="entry name" value="MFS general substrate transporter"/>
    <property type="match status" value="1"/>
</dbReference>
<feature type="transmembrane region" description="Helical" evidence="6">
    <location>
        <begin position="173"/>
        <end position="195"/>
    </location>
</feature>
<dbReference type="STRING" id="1036779.SAMN04515666_101519"/>
<evidence type="ECO:0000256" key="4">
    <source>
        <dbReference type="ARBA" id="ARBA00022989"/>
    </source>
</evidence>
<evidence type="ECO:0000256" key="1">
    <source>
        <dbReference type="ARBA" id="ARBA00004651"/>
    </source>
</evidence>
<feature type="transmembrane region" description="Helical" evidence="6">
    <location>
        <begin position="261"/>
        <end position="282"/>
    </location>
</feature>
<organism evidence="8 9">
    <name type="scientific">Bosea lupini</name>
    <dbReference type="NCBI Taxonomy" id="1036779"/>
    <lineage>
        <taxon>Bacteria</taxon>
        <taxon>Pseudomonadati</taxon>
        <taxon>Pseudomonadota</taxon>
        <taxon>Alphaproteobacteria</taxon>
        <taxon>Hyphomicrobiales</taxon>
        <taxon>Boseaceae</taxon>
        <taxon>Bosea</taxon>
    </lineage>
</organism>
<feature type="transmembrane region" description="Helical" evidence="6">
    <location>
        <begin position="226"/>
        <end position="249"/>
    </location>
</feature>
<dbReference type="InterPro" id="IPR020846">
    <property type="entry name" value="MFS_dom"/>
</dbReference>
<feature type="transmembrane region" description="Helical" evidence="6">
    <location>
        <begin position="21"/>
        <end position="39"/>
    </location>
</feature>
<feature type="transmembrane region" description="Helical" evidence="6">
    <location>
        <begin position="312"/>
        <end position="329"/>
    </location>
</feature>
<evidence type="ECO:0000313" key="9">
    <source>
        <dbReference type="Proteomes" id="UP000199664"/>
    </source>
</evidence>
<evidence type="ECO:0000259" key="7">
    <source>
        <dbReference type="PROSITE" id="PS50850"/>
    </source>
</evidence>
<dbReference type="Gene3D" id="1.20.1250.20">
    <property type="entry name" value="MFS general substrate transporter like domains"/>
    <property type="match status" value="1"/>
</dbReference>
<keyword evidence="9" id="KW-1185">Reference proteome</keyword>
<protein>
    <submittedName>
        <fullName evidence="8">Predicted arabinose efflux permease, MFS family</fullName>
    </submittedName>
</protein>
<keyword evidence="4 6" id="KW-1133">Transmembrane helix</keyword>
<evidence type="ECO:0000313" key="8">
    <source>
        <dbReference type="EMBL" id="SEK43746.1"/>
    </source>
</evidence>
<dbReference type="OrthoDB" id="7930524at2"/>
<keyword evidence="2" id="KW-1003">Cell membrane</keyword>
<comment type="subcellular location">
    <subcellularLocation>
        <location evidence="1">Cell membrane</location>
        <topology evidence="1">Multi-pass membrane protein</topology>
    </subcellularLocation>
</comment>
<sequence>MSETSASTAAPAPPQGSLNSLILVLGACGFASTFTMRLLDPLVPTLAAEFGRSIAQVATVATAFSFAYAVGQPFLGPIADSLGKLRTIATCLGALALLSLAVTFAGSFEVLTVVRMVAGIAAGGIIPVAMAAIGDRAPMAERQVMLGRFLVLMIVGQMVGAACSGLVAEHLGWRYVFLMAGAIAAIAGLLVVLVLKPRPDARRAPLSFAGALANYAAVFANPRSKLLYGLVIVEGSLIFGMPPYIAAILQERAGVGPSQAGLVIAGTGLGGIVYGVLTRILVERLGPTRMTTLGGIVMGLAFALFSLPFLPWWSAVAIFTLNGFGFFLMHGTFQAQATELAPTARGSAVALFACALFCGHALGPVLMGAALHLFGTSGAILLFAAGITLLGFATPRVLPLAGSRT</sequence>
<name>A0A1H7H002_9HYPH</name>
<dbReference type="AlphaFoldDB" id="A0A1H7H002"/>
<dbReference type="InterPro" id="IPR011701">
    <property type="entry name" value="MFS"/>
</dbReference>
<dbReference type="Proteomes" id="UP000199664">
    <property type="component" value="Unassembled WGS sequence"/>
</dbReference>
<feature type="transmembrane region" description="Helical" evidence="6">
    <location>
        <begin position="113"/>
        <end position="133"/>
    </location>
</feature>
<dbReference type="PROSITE" id="PS50850">
    <property type="entry name" value="MFS"/>
    <property type="match status" value="1"/>
</dbReference>
<feature type="transmembrane region" description="Helical" evidence="6">
    <location>
        <begin position="349"/>
        <end position="374"/>
    </location>
</feature>
<feature type="transmembrane region" description="Helical" evidence="6">
    <location>
        <begin position="54"/>
        <end position="75"/>
    </location>
</feature>
<dbReference type="GO" id="GO:0022857">
    <property type="term" value="F:transmembrane transporter activity"/>
    <property type="evidence" value="ECO:0007669"/>
    <property type="project" value="InterPro"/>
</dbReference>
<dbReference type="CDD" id="cd17324">
    <property type="entry name" value="MFS_NepI_like"/>
    <property type="match status" value="1"/>
</dbReference>
<evidence type="ECO:0000256" key="3">
    <source>
        <dbReference type="ARBA" id="ARBA00022692"/>
    </source>
</evidence>
<evidence type="ECO:0000256" key="5">
    <source>
        <dbReference type="ARBA" id="ARBA00023136"/>
    </source>
</evidence>
<dbReference type="InterPro" id="IPR036259">
    <property type="entry name" value="MFS_trans_sf"/>
</dbReference>
<dbReference type="RefSeq" id="WP_091829470.1">
    <property type="nucleotide sequence ID" value="NZ_FOAN01000001.1"/>
</dbReference>
<feature type="transmembrane region" description="Helical" evidence="6">
    <location>
        <begin position="289"/>
        <end position="306"/>
    </location>
</feature>
<keyword evidence="5 6" id="KW-0472">Membrane</keyword>
<accession>A0A1H7H002</accession>
<dbReference type="GO" id="GO:0005886">
    <property type="term" value="C:plasma membrane"/>
    <property type="evidence" value="ECO:0007669"/>
    <property type="project" value="UniProtKB-SubCell"/>
</dbReference>
<feature type="transmembrane region" description="Helical" evidence="6">
    <location>
        <begin position="380"/>
        <end position="398"/>
    </location>
</feature>
<evidence type="ECO:0000256" key="6">
    <source>
        <dbReference type="SAM" id="Phobius"/>
    </source>
</evidence>
<reference evidence="9" key="1">
    <citation type="submission" date="2016-10" db="EMBL/GenBank/DDBJ databases">
        <authorList>
            <person name="Varghese N."/>
            <person name="Submissions S."/>
        </authorList>
    </citation>
    <scope>NUCLEOTIDE SEQUENCE [LARGE SCALE GENOMIC DNA]</scope>
    <source>
        <strain evidence="9">LMG 26383,CCUG 61248,R- 45681</strain>
    </source>
</reference>
<dbReference type="EMBL" id="FOAN01000001">
    <property type="protein sequence ID" value="SEK43746.1"/>
    <property type="molecule type" value="Genomic_DNA"/>
</dbReference>
<dbReference type="PANTHER" id="PTHR43124:SF3">
    <property type="entry name" value="CHLORAMPHENICOL EFFLUX PUMP RV0191"/>
    <property type="match status" value="1"/>
</dbReference>
<dbReference type="PANTHER" id="PTHR43124">
    <property type="entry name" value="PURINE EFFLUX PUMP PBUE"/>
    <property type="match status" value="1"/>
</dbReference>
<feature type="transmembrane region" description="Helical" evidence="6">
    <location>
        <begin position="145"/>
        <end position="167"/>
    </location>
</feature>
<dbReference type="Pfam" id="PF07690">
    <property type="entry name" value="MFS_1"/>
    <property type="match status" value="1"/>
</dbReference>
<proteinExistence type="predicted"/>
<gene>
    <name evidence="8" type="ORF">SAMN04515666_101519</name>
</gene>